<dbReference type="EMBL" id="CAXAMM010024514">
    <property type="protein sequence ID" value="CAK9055499.1"/>
    <property type="molecule type" value="Genomic_DNA"/>
</dbReference>
<proteinExistence type="predicted"/>
<evidence type="ECO:0000313" key="1">
    <source>
        <dbReference type="EMBL" id="CAK9055499.1"/>
    </source>
</evidence>
<comment type="caution">
    <text evidence="1">The sequence shown here is derived from an EMBL/GenBank/DDBJ whole genome shotgun (WGS) entry which is preliminary data.</text>
</comment>
<sequence length="697" mass="80511">MAAPQRWPKLVIFLRVFHGSFTDLDEIFLPSFYRFWPRREFWRSALVLLWDSSEADRAAALRLHQRWDGRLTRKDGAHRTWLDLYEEKPPGNVVCDTKKRGAIDRPSNYGYIQQAHSYLEADLRIYEKRPLLLEMLQVPDLKDLYLLLADADMAFTTFIHPVLLFDRPFFDNSSTARGPVPRVHGVWGRRAEGSITEEAMFRSTVPVADFMDQPPWIFRARDLPELRARVTQGVFSNLHRFFVSAYTKDGVGGLAYPTSPASAPPEGDPPVALLRWRSRSSPSWRRWILRFHSNRSVQPSPAFFEKSPQERLQAELPFAEMQIAWIDPKDQNVTAEASVAYETFTWSTAMGVVWRCAHPYQLHSLHDRSAAHINILFNNLFWQTGAGADGTYRWLFRRPAFEVDPEERDVMGGAVTLDHLRSYHITAKLGEHLFQSFPLSRYHVELLRRHDLASTESVRELLSALGHSTPCLDHPHGFKVMKHWNSLKTKRHFADHNQIGQDRMMPNSRHTQWQMCLYDFFINTSQGEAGSMDVPGLELCDEMLAAHCSGATFLDLRKECWEKTWECLSPWMLCEESLWRLILLLNQHIDNNPFLSSSCRLLYRPGLDLSQDQSYLSSGERMEIENQRRPACQAAEQSILAREHLDGSSLGLSFNYYQVLASTCEIFDLGHLLQCHLEQLQVLQSDLLSSAWSHLRP</sequence>
<name>A0ABP0MVV5_9DINO</name>
<accession>A0ABP0MVV5</accession>
<gene>
    <name evidence="1" type="ORF">SCF082_LOCUS29990</name>
</gene>
<dbReference type="Proteomes" id="UP001642464">
    <property type="component" value="Unassembled WGS sequence"/>
</dbReference>
<evidence type="ECO:0000313" key="2">
    <source>
        <dbReference type="Proteomes" id="UP001642464"/>
    </source>
</evidence>
<protein>
    <submittedName>
        <fullName evidence="1">Metallophosphoesterase domain-containing protein 1</fullName>
    </submittedName>
</protein>
<keyword evidence="2" id="KW-1185">Reference proteome</keyword>
<organism evidence="1 2">
    <name type="scientific">Durusdinium trenchii</name>
    <dbReference type="NCBI Taxonomy" id="1381693"/>
    <lineage>
        <taxon>Eukaryota</taxon>
        <taxon>Sar</taxon>
        <taxon>Alveolata</taxon>
        <taxon>Dinophyceae</taxon>
        <taxon>Suessiales</taxon>
        <taxon>Symbiodiniaceae</taxon>
        <taxon>Durusdinium</taxon>
    </lineage>
</organism>
<reference evidence="1 2" key="1">
    <citation type="submission" date="2024-02" db="EMBL/GenBank/DDBJ databases">
        <authorList>
            <person name="Chen Y."/>
            <person name="Shah S."/>
            <person name="Dougan E. K."/>
            <person name="Thang M."/>
            <person name="Chan C."/>
        </authorList>
    </citation>
    <scope>NUCLEOTIDE SEQUENCE [LARGE SCALE GENOMIC DNA]</scope>
</reference>